<keyword evidence="5 6" id="KW-0408">Iron</keyword>
<gene>
    <name evidence="8" type="ORF">MMYC01_208784</name>
</gene>
<reference evidence="8 9" key="1">
    <citation type="journal article" date="2016" name="Genome Announc.">
        <title>Genome Sequence of Madurella mycetomatis mm55, Isolated from a Human Mycetoma Case in Sudan.</title>
        <authorList>
            <person name="Smit S."/>
            <person name="Derks M.F."/>
            <person name="Bervoets S."/>
            <person name="Fahal A."/>
            <person name="van Leeuwen W."/>
            <person name="van Belkum A."/>
            <person name="van de Sande W.W."/>
        </authorList>
    </citation>
    <scope>NUCLEOTIDE SEQUENCE [LARGE SCALE GENOMIC DNA]</scope>
    <source>
        <strain evidence="9">mm55</strain>
    </source>
</reference>
<dbReference type="GO" id="GO:0004497">
    <property type="term" value="F:monooxygenase activity"/>
    <property type="evidence" value="ECO:0007669"/>
    <property type="project" value="InterPro"/>
</dbReference>
<evidence type="ECO:0000313" key="9">
    <source>
        <dbReference type="Proteomes" id="UP000078237"/>
    </source>
</evidence>
<evidence type="ECO:0000256" key="4">
    <source>
        <dbReference type="ARBA" id="ARBA00022723"/>
    </source>
</evidence>
<evidence type="ECO:0000256" key="3">
    <source>
        <dbReference type="ARBA" id="ARBA00022617"/>
    </source>
</evidence>
<evidence type="ECO:0000256" key="6">
    <source>
        <dbReference type="PIRSR" id="PIRSR602401-1"/>
    </source>
</evidence>
<keyword evidence="7" id="KW-0812">Transmembrane</keyword>
<evidence type="ECO:0000313" key="8">
    <source>
        <dbReference type="EMBL" id="KXX75061.1"/>
    </source>
</evidence>
<dbReference type="PRINTS" id="PR00463">
    <property type="entry name" value="EP450I"/>
</dbReference>
<evidence type="ECO:0000256" key="7">
    <source>
        <dbReference type="SAM" id="Phobius"/>
    </source>
</evidence>
<dbReference type="Proteomes" id="UP000078237">
    <property type="component" value="Unassembled WGS sequence"/>
</dbReference>
<dbReference type="Pfam" id="PF00067">
    <property type="entry name" value="p450"/>
    <property type="match status" value="1"/>
</dbReference>
<evidence type="ECO:0000256" key="2">
    <source>
        <dbReference type="ARBA" id="ARBA00010617"/>
    </source>
</evidence>
<organism evidence="8 9">
    <name type="scientific">Madurella mycetomatis</name>
    <dbReference type="NCBI Taxonomy" id="100816"/>
    <lineage>
        <taxon>Eukaryota</taxon>
        <taxon>Fungi</taxon>
        <taxon>Dikarya</taxon>
        <taxon>Ascomycota</taxon>
        <taxon>Pezizomycotina</taxon>
        <taxon>Sordariomycetes</taxon>
        <taxon>Sordariomycetidae</taxon>
        <taxon>Sordariales</taxon>
        <taxon>Sordariales incertae sedis</taxon>
        <taxon>Madurella</taxon>
    </lineage>
</organism>
<comment type="cofactor">
    <cofactor evidence="1 6">
        <name>heme</name>
        <dbReference type="ChEBI" id="CHEBI:30413"/>
    </cofactor>
</comment>
<comment type="caution">
    <text evidence="8">The sequence shown here is derived from an EMBL/GenBank/DDBJ whole genome shotgun (WGS) entry which is preliminary data.</text>
</comment>
<dbReference type="GO" id="GO:0005506">
    <property type="term" value="F:iron ion binding"/>
    <property type="evidence" value="ECO:0007669"/>
    <property type="project" value="InterPro"/>
</dbReference>
<keyword evidence="9" id="KW-1185">Reference proteome</keyword>
<accession>A0A175VV78</accession>
<keyword evidence="3 6" id="KW-0349">Heme</keyword>
<dbReference type="AlphaFoldDB" id="A0A175VV78"/>
<dbReference type="PANTHER" id="PTHR24305:SF232">
    <property type="entry name" value="P450, PUTATIVE (EUROFUNG)-RELATED"/>
    <property type="match status" value="1"/>
</dbReference>
<keyword evidence="7" id="KW-0472">Membrane</keyword>
<feature type="transmembrane region" description="Helical" evidence="7">
    <location>
        <begin position="6"/>
        <end position="26"/>
    </location>
</feature>
<dbReference type="GO" id="GO:0020037">
    <property type="term" value="F:heme binding"/>
    <property type="evidence" value="ECO:0007669"/>
    <property type="project" value="InterPro"/>
</dbReference>
<comment type="similarity">
    <text evidence="2">Belongs to the cytochrome P450 family.</text>
</comment>
<dbReference type="GO" id="GO:0032259">
    <property type="term" value="P:methylation"/>
    <property type="evidence" value="ECO:0007669"/>
    <property type="project" value="UniProtKB-KW"/>
</dbReference>
<dbReference type="VEuPathDB" id="FungiDB:MMYC01_208784"/>
<feature type="binding site" description="axial binding residue" evidence="6">
    <location>
        <position position="436"/>
    </location>
    <ligand>
        <name>heme</name>
        <dbReference type="ChEBI" id="CHEBI:30413"/>
    </ligand>
    <ligandPart>
        <name>Fe</name>
        <dbReference type="ChEBI" id="CHEBI:18248"/>
    </ligandPart>
</feature>
<dbReference type="PANTHER" id="PTHR24305">
    <property type="entry name" value="CYTOCHROME P450"/>
    <property type="match status" value="1"/>
</dbReference>
<dbReference type="Gene3D" id="1.10.630.10">
    <property type="entry name" value="Cytochrome P450"/>
    <property type="match status" value="1"/>
</dbReference>
<dbReference type="PRINTS" id="PR00385">
    <property type="entry name" value="P450"/>
</dbReference>
<dbReference type="GO" id="GO:0016705">
    <property type="term" value="F:oxidoreductase activity, acting on paired donors, with incorporation or reduction of molecular oxygen"/>
    <property type="evidence" value="ECO:0007669"/>
    <property type="project" value="InterPro"/>
</dbReference>
<proteinExistence type="inferred from homology"/>
<dbReference type="OrthoDB" id="3934656at2759"/>
<dbReference type="STRING" id="100816.A0A175VV78"/>
<dbReference type="InterPro" id="IPR036396">
    <property type="entry name" value="Cyt_P450_sf"/>
</dbReference>
<name>A0A175VV78_9PEZI</name>
<keyword evidence="4 6" id="KW-0479">Metal-binding</keyword>
<dbReference type="EMBL" id="LCTW02000297">
    <property type="protein sequence ID" value="KXX75061.1"/>
    <property type="molecule type" value="Genomic_DNA"/>
</dbReference>
<sequence length="489" mass="55234">MEGFGLHVTPGSLISLAVITLLTVFIKRRYFSPLSDIPGPFFASITRLWQINTLIRGDSINVFYDLHQRYGPFVRVAPNEVSVSHPEAPKQLLLTALHKDDWYRAGALPDYRFQTTLSTTNPKAKVARAKHFMQGYSTSYLLTLEGRIDATFSHLLDWMDKFSAEKQPMDLDKFFTFAAADITGELLFSKPFGFISKGYDIKRTLSRSHKIVGLGTVAGYFPWLNRLLANPFVTWTGLLPFGLIYNTAINAIAEREKNPEVQSDIMTQWLKARQEGKVTLRDVQAQTTLGVVAGTDAMSTGMQSFVYHLIRHPAAWRRCSDEVARARAQGKCNTRVVSFEDAQQLEYLQACTKESLRLFGPLGTGLPRVAATGGTKLGDRVFPQGTGLSIHPYTMMRDKNIWGDDANAFRPERWLNEDSAELDKFYMPFGLGYGTCPGINLAKIELSKLTATIVRDYVIRQVNPQQEWSYEAYFNTLPHDWPVYVEKVQ</sequence>
<evidence type="ECO:0000256" key="5">
    <source>
        <dbReference type="ARBA" id="ARBA00023004"/>
    </source>
</evidence>
<keyword evidence="7" id="KW-1133">Transmembrane helix</keyword>
<dbReference type="SUPFAM" id="SSF48264">
    <property type="entry name" value="Cytochrome P450"/>
    <property type="match status" value="1"/>
</dbReference>
<dbReference type="InterPro" id="IPR002401">
    <property type="entry name" value="Cyt_P450_E_grp-I"/>
</dbReference>
<protein>
    <submittedName>
        <fullName evidence="8">Pisatin demethylase</fullName>
    </submittedName>
</protein>
<dbReference type="GO" id="GO:0008168">
    <property type="term" value="F:methyltransferase activity"/>
    <property type="evidence" value="ECO:0007669"/>
    <property type="project" value="UniProtKB-KW"/>
</dbReference>
<dbReference type="InterPro" id="IPR001128">
    <property type="entry name" value="Cyt_P450"/>
</dbReference>
<dbReference type="InterPro" id="IPR050121">
    <property type="entry name" value="Cytochrome_P450_monoxygenase"/>
</dbReference>
<evidence type="ECO:0000256" key="1">
    <source>
        <dbReference type="ARBA" id="ARBA00001971"/>
    </source>
</evidence>